<feature type="domain" description="Thioredoxin" evidence="9">
    <location>
        <begin position="10"/>
        <end position="141"/>
    </location>
</feature>
<evidence type="ECO:0000259" key="9">
    <source>
        <dbReference type="PROSITE" id="PS51352"/>
    </source>
</evidence>
<dbReference type="InterPro" id="IPR017937">
    <property type="entry name" value="Thioredoxin_CS"/>
</dbReference>
<dbReference type="CDD" id="cd02981">
    <property type="entry name" value="PDI_b_family"/>
    <property type="match status" value="1"/>
</dbReference>
<dbReference type="Gene3D" id="3.40.30.10">
    <property type="entry name" value="Glutaredoxin"/>
    <property type="match status" value="2"/>
</dbReference>
<evidence type="ECO:0000256" key="2">
    <source>
        <dbReference type="ARBA" id="ARBA00004319"/>
    </source>
</evidence>
<evidence type="ECO:0000313" key="12">
    <source>
        <dbReference type="Proteomes" id="UP000027002"/>
    </source>
</evidence>
<feature type="region of interest" description="Disordered" evidence="7">
    <location>
        <begin position="424"/>
        <end position="455"/>
    </location>
</feature>
<keyword evidence="8" id="KW-0732">Signal</keyword>
<gene>
    <name evidence="11" type="ORF">UV8b_01757</name>
    <name evidence="10" type="ORF">UVI_02017330</name>
</gene>
<evidence type="ECO:0000313" key="11">
    <source>
        <dbReference type="EMBL" id="QUC17516.1"/>
    </source>
</evidence>
<dbReference type="EMBL" id="CP072753">
    <property type="protein sequence ID" value="QUC17516.1"/>
    <property type="molecule type" value="Genomic_DNA"/>
</dbReference>
<dbReference type="Proteomes" id="UP000054053">
    <property type="component" value="Unassembled WGS sequence"/>
</dbReference>
<evidence type="ECO:0000256" key="4">
    <source>
        <dbReference type="ARBA" id="ARBA00023157"/>
    </source>
</evidence>
<dbReference type="RefSeq" id="XP_042995189.1">
    <property type="nucleotide sequence ID" value="XM_043139255.1"/>
</dbReference>
<dbReference type="STRING" id="1159556.A0A063BPL2"/>
<sequence length="455" mass="49284">MHQRGLVALAAMLASIPAAHSMYNKNSPVLQVTSKTYSSLIAQSNHTSIVEFYAPWCGHCKNLKPAYENAAKKLDGLAKVAAVDCDDDANKQLCGAMDVKGFPTLKIVRPGKKANGKPVVEDYQGPRTATGIVEAVVSRINNHVARVSDKDLDKFLESDKPKAILFTDKGTTSALLRSIAIDFLDVITVGQVRDKEKKAVDKFGIAKFPTLVLVPAGTDAKPIVYDGELKKKDMVEFLKQVGEPNPDPAPPKAKGNKKPKSSEKPDEPEQSTESPKDDATAKSTGATPEVIAITTIATKDTLAEKCLHSKAHTCILAFIPSDASEKGDKVTASLSQINTKYVYGHRQLFPFLAIPSSVEGVDVIRKSLDLKADVELIAVNARRAWWRHYEGDFGAESVESWIDAIRMGEGAKKKLPKEIIVDSVEKASSSSSASAKPDEEAAQEKPADEVKHEEL</sequence>
<keyword evidence="5" id="KW-0413">Isomerase</keyword>
<evidence type="ECO:0000256" key="1">
    <source>
        <dbReference type="ARBA" id="ARBA00001182"/>
    </source>
</evidence>
<feature type="signal peptide" evidence="8">
    <location>
        <begin position="1"/>
        <end position="21"/>
    </location>
</feature>
<dbReference type="PROSITE" id="PS51352">
    <property type="entry name" value="THIOREDOXIN_2"/>
    <property type="match status" value="1"/>
</dbReference>
<dbReference type="InterPro" id="IPR013766">
    <property type="entry name" value="Thioredoxin_domain"/>
</dbReference>
<keyword evidence="6" id="KW-0676">Redox-active center</keyword>
<reference evidence="10" key="1">
    <citation type="journal article" date="2016" name="Genome Announc.">
        <title>Genome Sequence of Ustilaginoidea virens IPU010, a Rice Pathogenic Fungus Causing False Smut.</title>
        <authorList>
            <person name="Kumagai T."/>
            <person name="Ishii T."/>
            <person name="Terai G."/>
            <person name="Umemura M."/>
            <person name="Machida M."/>
            <person name="Asai K."/>
        </authorList>
    </citation>
    <scope>NUCLEOTIDE SEQUENCE [LARGE SCALE GENOMIC DNA]</scope>
    <source>
        <strain evidence="10">IPU010</strain>
    </source>
</reference>
<dbReference type="Pfam" id="PF24541">
    <property type="entry name" value="Thioredox_PDIA6_C"/>
    <property type="match status" value="1"/>
</dbReference>
<dbReference type="Proteomes" id="UP000027002">
    <property type="component" value="Chromosome 1"/>
</dbReference>
<evidence type="ECO:0000256" key="3">
    <source>
        <dbReference type="ARBA" id="ARBA00012723"/>
    </source>
</evidence>
<dbReference type="PANTHER" id="PTHR45815:SF3">
    <property type="entry name" value="PROTEIN DISULFIDE-ISOMERASE A6"/>
    <property type="match status" value="1"/>
</dbReference>
<dbReference type="SUPFAM" id="SSF52833">
    <property type="entry name" value="Thioredoxin-like"/>
    <property type="match status" value="2"/>
</dbReference>
<protein>
    <recommendedName>
        <fullName evidence="3">protein disulfide-isomerase</fullName>
        <ecNumber evidence="3">5.3.4.1</ecNumber>
    </recommendedName>
</protein>
<dbReference type="PRINTS" id="PR00421">
    <property type="entry name" value="THIOREDOXIN"/>
</dbReference>
<dbReference type="GO" id="GO:0034976">
    <property type="term" value="P:response to endoplasmic reticulum stress"/>
    <property type="evidence" value="ECO:0007669"/>
    <property type="project" value="TreeGrafter"/>
</dbReference>
<dbReference type="CDD" id="cd03002">
    <property type="entry name" value="PDI_a_MPD1_like"/>
    <property type="match status" value="1"/>
</dbReference>
<dbReference type="AlphaFoldDB" id="A0A063BPL2"/>
<organism evidence="10 13">
    <name type="scientific">Ustilaginoidea virens</name>
    <name type="common">Rice false smut fungus</name>
    <name type="synonym">Villosiclava virens</name>
    <dbReference type="NCBI Taxonomy" id="1159556"/>
    <lineage>
        <taxon>Eukaryota</taxon>
        <taxon>Fungi</taxon>
        <taxon>Dikarya</taxon>
        <taxon>Ascomycota</taxon>
        <taxon>Pezizomycotina</taxon>
        <taxon>Sordariomycetes</taxon>
        <taxon>Hypocreomycetidae</taxon>
        <taxon>Hypocreales</taxon>
        <taxon>Clavicipitaceae</taxon>
        <taxon>Ustilaginoidea</taxon>
    </lineage>
</organism>
<feature type="region of interest" description="Disordered" evidence="7">
    <location>
        <begin position="240"/>
        <end position="285"/>
    </location>
</feature>
<dbReference type="InterPro" id="IPR036249">
    <property type="entry name" value="Thioredoxin-like_sf"/>
</dbReference>
<dbReference type="InterPro" id="IPR057305">
    <property type="entry name" value="Thioredox_PDIA6_C"/>
</dbReference>
<dbReference type="GO" id="GO:0015035">
    <property type="term" value="F:protein-disulfide reductase activity"/>
    <property type="evidence" value="ECO:0007669"/>
    <property type="project" value="TreeGrafter"/>
</dbReference>
<keyword evidence="4" id="KW-1015">Disulfide bond</keyword>
<evidence type="ECO:0000256" key="6">
    <source>
        <dbReference type="ARBA" id="ARBA00023284"/>
    </source>
</evidence>
<reference evidence="13" key="2">
    <citation type="journal article" date="2016" name="Genome Announc.">
        <title>Genome sequence of Ustilaginoidea virens IPU010, a rice pathogenic fungus causing false smut.</title>
        <authorList>
            <person name="Kumagai T."/>
            <person name="Ishii T."/>
            <person name="Terai G."/>
            <person name="Umemura M."/>
            <person name="Machida M."/>
            <person name="Asai K."/>
        </authorList>
    </citation>
    <scope>NUCLEOTIDE SEQUENCE [LARGE SCALE GENOMIC DNA]</scope>
    <source>
        <strain evidence="13">IPU010</strain>
    </source>
</reference>
<dbReference type="GO" id="GO:0003756">
    <property type="term" value="F:protein disulfide isomerase activity"/>
    <property type="evidence" value="ECO:0007669"/>
    <property type="project" value="UniProtKB-EC"/>
</dbReference>
<dbReference type="GeneID" id="66062535"/>
<feature type="compositionally biased region" description="Low complexity" evidence="7">
    <location>
        <begin position="426"/>
        <end position="435"/>
    </location>
</feature>
<dbReference type="OrthoDB" id="10264505at2759"/>
<evidence type="ECO:0000256" key="7">
    <source>
        <dbReference type="SAM" id="MobiDB-lite"/>
    </source>
</evidence>
<evidence type="ECO:0000313" key="10">
    <source>
        <dbReference type="EMBL" id="GAO13624.1"/>
    </source>
</evidence>
<proteinExistence type="predicted"/>
<dbReference type="GO" id="GO:0005788">
    <property type="term" value="C:endoplasmic reticulum lumen"/>
    <property type="evidence" value="ECO:0007669"/>
    <property type="project" value="UniProtKB-SubCell"/>
</dbReference>
<dbReference type="PANTHER" id="PTHR45815">
    <property type="entry name" value="PROTEIN DISULFIDE-ISOMERASE A6"/>
    <property type="match status" value="1"/>
</dbReference>
<keyword evidence="12" id="KW-1185">Reference proteome</keyword>
<reference evidence="11" key="3">
    <citation type="submission" date="2020-03" db="EMBL/GenBank/DDBJ databases">
        <title>A mixture of massive structural variations and highly conserved coding sequences in Ustilaginoidea virens genome.</title>
        <authorList>
            <person name="Zhang K."/>
            <person name="Zhao Z."/>
            <person name="Zhang Z."/>
            <person name="Li Y."/>
            <person name="Hsiang T."/>
            <person name="Sun W."/>
        </authorList>
    </citation>
    <scope>NUCLEOTIDE SEQUENCE</scope>
    <source>
        <strain evidence="11">UV-8b</strain>
    </source>
</reference>
<accession>A0A063BPL2</accession>
<evidence type="ECO:0000256" key="8">
    <source>
        <dbReference type="SAM" id="SignalP"/>
    </source>
</evidence>
<dbReference type="Pfam" id="PF00085">
    <property type="entry name" value="Thioredoxin"/>
    <property type="match status" value="1"/>
</dbReference>
<dbReference type="HOGENOM" id="CLU_030577_0_0_1"/>
<evidence type="ECO:0000256" key="5">
    <source>
        <dbReference type="ARBA" id="ARBA00023235"/>
    </source>
</evidence>
<comment type="subcellular location">
    <subcellularLocation>
        <location evidence="2">Endoplasmic reticulum lumen</location>
    </subcellularLocation>
</comment>
<dbReference type="EMBL" id="BBTG02000007">
    <property type="protein sequence ID" value="GAO13624.1"/>
    <property type="molecule type" value="Genomic_DNA"/>
</dbReference>
<feature type="chain" id="PRO_5010402191" description="protein disulfide-isomerase" evidence="8">
    <location>
        <begin position="22"/>
        <end position="455"/>
    </location>
</feature>
<dbReference type="KEGG" id="uvi:66062535"/>
<name>A0A063BPL2_USTVR</name>
<comment type="catalytic activity">
    <reaction evidence="1">
        <text>Catalyzes the rearrangement of -S-S- bonds in proteins.</text>
        <dbReference type="EC" id="5.3.4.1"/>
    </reaction>
</comment>
<dbReference type="PROSITE" id="PS00194">
    <property type="entry name" value="THIOREDOXIN_1"/>
    <property type="match status" value="1"/>
</dbReference>
<feature type="compositionally biased region" description="Basic and acidic residues" evidence="7">
    <location>
        <begin position="436"/>
        <end position="455"/>
    </location>
</feature>
<dbReference type="EC" id="5.3.4.1" evidence="3"/>
<evidence type="ECO:0000313" key="13">
    <source>
        <dbReference type="Proteomes" id="UP000054053"/>
    </source>
</evidence>